<dbReference type="InterPro" id="IPR026870">
    <property type="entry name" value="Zinc_ribbon_dom"/>
</dbReference>
<dbReference type="Pfam" id="PF13240">
    <property type="entry name" value="Zn_Ribbon_1"/>
    <property type="match status" value="1"/>
</dbReference>
<reference evidence="2 3" key="1">
    <citation type="journal article" date="2019" name="Environ. Microbiol.">
        <title>Genomics insights into ecotype formation of ammonia-oxidizing archaea in the deep ocean.</title>
        <authorList>
            <person name="Wang Y."/>
            <person name="Huang J.M."/>
            <person name="Cui G.J."/>
            <person name="Nunoura T."/>
            <person name="Takaki Y."/>
            <person name="Li W.L."/>
            <person name="Li J."/>
            <person name="Gao Z.M."/>
            <person name="Takai K."/>
            <person name="Zhang A.Q."/>
            <person name="Stepanauskas R."/>
        </authorList>
    </citation>
    <scope>NUCLEOTIDE SEQUENCE [LARGE SCALE GENOMIC DNA]</scope>
    <source>
        <strain evidence="2 3">N8</strain>
    </source>
</reference>
<feature type="domain" description="Zinc-ribbon" evidence="1">
    <location>
        <begin position="77"/>
        <end position="98"/>
    </location>
</feature>
<organism evidence="2 3">
    <name type="scientific">Marine Group I thaumarchaeote</name>
    <dbReference type="NCBI Taxonomy" id="2511932"/>
    <lineage>
        <taxon>Archaea</taxon>
        <taxon>Nitrososphaerota</taxon>
        <taxon>Marine Group I</taxon>
    </lineage>
</organism>
<comment type="caution">
    <text evidence="2">The sequence shown here is derived from an EMBL/GenBank/DDBJ whole genome shotgun (WGS) entry which is preliminary data.</text>
</comment>
<protein>
    <submittedName>
        <fullName evidence="2">Zinc ribbon domain-containing protein</fullName>
    </submittedName>
</protein>
<dbReference type="EMBL" id="JACAST010000020">
    <property type="protein sequence ID" value="NWK02267.1"/>
    <property type="molecule type" value="Genomic_DNA"/>
</dbReference>
<evidence type="ECO:0000313" key="3">
    <source>
        <dbReference type="Proteomes" id="UP000529843"/>
    </source>
</evidence>
<dbReference type="AlphaFoldDB" id="A0A7K4NLT2"/>
<dbReference type="Proteomes" id="UP000529843">
    <property type="component" value="Unassembled WGS sequence"/>
</dbReference>
<evidence type="ECO:0000259" key="1">
    <source>
        <dbReference type="Pfam" id="PF13240"/>
    </source>
</evidence>
<proteinExistence type="predicted"/>
<gene>
    <name evidence="2" type="ORF">HX804_03060</name>
</gene>
<evidence type="ECO:0000313" key="2">
    <source>
        <dbReference type="EMBL" id="NWK02267.1"/>
    </source>
</evidence>
<name>A0A7K4NLT2_9ARCH</name>
<accession>A0A7K4NLT2</accession>
<sequence length="99" mass="11548">MTLKEEYQKKIDLVNKLLKDRKSTGKSDVTTAEYEHMRDVYQYRIDAMNRIEEKRKKVHVNNYEEMISQTASRRGTFCEKCGNTLKSTAKFCGSCGNQV</sequence>